<organism evidence="1 2">
    <name type="scientific">Deinococcus oregonensis</name>
    <dbReference type="NCBI Taxonomy" id="1805970"/>
    <lineage>
        <taxon>Bacteria</taxon>
        <taxon>Thermotogati</taxon>
        <taxon>Deinococcota</taxon>
        <taxon>Deinococci</taxon>
        <taxon>Deinococcales</taxon>
        <taxon>Deinococcaceae</taxon>
        <taxon>Deinococcus</taxon>
    </lineage>
</organism>
<sequence>MKTFRVRDAGGIDRDLNQETSVGIPTWKAAGDIAQTPLGRVYAESDPEAPIPLPTQVRVSWTVRGETSLIAAQELTDLVSLLDGATRLWHGKRYLTVVRLAESPPWERLFPKAAPLGYRGEHVYDLLDPYYRLTPTDESKRRTP</sequence>
<keyword evidence="2" id="KW-1185">Reference proteome</keyword>
<comment type="caution">
    <text evidence="1">The sequence shown here is derived from an EMBL/GenBank/DDBJ whole genome shotgun (WGS) entry which is preliminary data.</text>
</comment>
<evidence type="ECO:0000313" key="2">
    <source>
        <dbReference type="Proteomes" id="UP001589733"/>
    </source>
</evidence>
<dbReference type="EMBL" id="JBHLYR010000013">
    <property type="protein sequence ID" value="MFB9991218.1"/>
    <property type="molecule type" value="Genomic_DNA"/>
</dbReference>
<reference evidence="1 2" key="1">
    <citation type="submission" date="2024-09" db="EMBL/GenBank/DDBJ databases">
        <authorList>
            <person name="Sun Q."/>
            <person name="Mori K."/>
        </authorList>
    </citation>
    <scope>NUCLEOTIDE SEQUENCE [LARGE SCALE GENOMIC DNA]</scope>
    <source>
        <strain evidence="1 2">JCM 13503</strain>
    </source>
</reference>
<accession>A0ABV6AUN3</accession>
<gene>
    <name evidence="1" type="ORF">ACFFLM_04375</name>
</gene>
<dbReference type="Proteomes" id="UP001589733">
    <property type="component" value="Unassembled WGS sequence"/>
</dbReference>
<name>A0ABV6AUN3_9DEIO</name>
<proteinExistence type="predicted"/>
<protein>
    <submittedName>
        <fullName evidence="1">Uncharacterized protein</fullName>
    </submittedName>
</protein>
<dbReference type="RefSeq" id="WP_380005926.1">
    <property type="nucleotide sequence ID" value="NZ_JBHLYR010000013.1"/>
</dbReference>
<evidence type="ECO:0000313" key="1">
    <source>
        <dbReference type="EMBL" id="MFB9991218.1"/>
    </source>
</evidence>